<feature type="transmembrane region" description="Helical" evidence="9">
    <location>
        <begin position="491"/>
        <end position="508"/>
    </location>
</feature>
<dbReference type="InterPro" id="IPR005829">
    <property type="entry name" value="Sugar_transporter_CS"/>
</dbReference>
<feature type="transmembrane region" description="Helical" evidence="9">
    <location>
        <begin position="328"/>
        <end position="349"/>
    </location>
</feature>
<dbReference type="Proteomes" id="UP001642406">
    <property type="component" value="Unassembled WGS sequence"/>
</dbReference>
<evidence type="ECO:0000313" key="11">
    <source>
        <dbReference type="EMBL" id="CAK7219695.1"/>
    </source>
</evidence>
<evidence type="ECO:0000256" key="7">
    <source>
        <dbReference type="ARBA" id="ARBA00026248"/>
    </source>
</evidence>
<dbReference type="PROSITE" id="PS50850">
    <property type="entry name" value="MFS"/>
    <property type="match status" value="1"/>
</dbReference>
<keyword evidence="7" id="KW-0462">Maltose metabolism</keyword>
<dbReference type="InterPro" id="IPR005828">
    <property type="entry name" value="MFS_sugar_transport-like"/>
</dbReference>
<evidence type="ECO:0000259" key="10">
    <source>
        <dbReference type="PROSITE" id="PS50850"/>
    </source>
</evidence>
<evidence type="ECO:0000256" key="3">
    <source>
        <dbReference type="ARBA" id="ARBA00022448"/>
    </source>
</evidence>
<reference evidence="11 12" key="1">
    <citation type="submission" date="2024-01" db="EMBL/GenBank/DDBJ databases">
        <authorList>
            <person name="Allen C."/>
            <person name="Tagirdzhanova G."/>
        </authorList>
    </citation>
    <scope>NUCLEOTIDE SEQUENCE [LARGE SCALE GENOMIC DNA]</scope>
</reference>
<accession>A0ABP0BKU0</accession>
<comment type="caution">
    <text evidence="11">The sequence shown here is derived from an EMBL/GenBank/DDBJ whole genome shotgun (WGS) entry which is preliminary data.</text>
</comment>
<dbReference type="PANTHER" id="PTHR48022:SF5">
    <property type="entry name" value="ALPHA-GLUCOSIDES PERMEASE MPH2-RELATED"/>
    <property type="match status" value="1"/>
</dbReference>
<keyword evidence="12" id="KW-1185">Reference proteome</keyword>
<organism evidence="11 12">
    <name type="scientific">Sporothrix bragantina</name>
    <dbReference type="NCBI Taxonomy" id="671064"/>
    <lineage>
        <taxon>Eukaryota</taxon>
        <taxon>Fungi</taxon>
        <taxon>Dikarya</taxon>
        <taxon>Ascomycota</taxon>
        <taxon>Pezizomycotina</taxon>
        <taxon>Sordariomycetes</taxon>
        <taxon>Sordariomycetidae</taxon>
        <taxon>Ophiostomatales</taxon>
        <taxon>Ophiostomataceae</taxon>
        <taxon>Sporothrix</taxon>
    </lineage>
</organism>
<keyword evidence="3 8" id="KW-0813">Transport</keyword>
<dbReference type="InterPro" id="IPR020846">
    <property type="entry name" value="MFS_dom"/>
</dbReference>
<comment type="similarity">
    <text evidence="2 8">Belongs to the major facilitator superfamily. Sugar transporter (TC 2.A.1.1) family.</text>
</comment>
<feature type="transmembrane region" description="Helical" evidence="9">
    <location>
        <begin position="391"/>
        <end position="411"/>
    </location>
</feature>
<dbReference type="PANTHER" id="PTHR48022">
    <property type="entry name" value="PLASTIDIC GLUCOSE TRANSPORTER 4"/>
    <property type="match status" value="1"/>
</dbReference>
<evidence type="ECO:0000313" key="12">
    <source>
        <dbReference type="Proteomes" id="UP001642406"/>
    </source>
</evidence>
<sequence length="555" mass="60974">MADNTEKAPASAAAADVEAPAPAAAIDQNNAPAGTLAWWSGRSAEASHAASVERSMSIREALRLYPNAIFWSCVITLVIIMDGYDTALIGSFFGYPAFQQRFGILVDPVKQSYQVQAKWQTALGLGNSLGSIIGIFLNGILTERFGHKKVLLGAITWLSGAIFIVFFAPSVAVLFAGELLCGLSWGVFTTMGPAYASEVAPVALRAYLEIFVVTCWGIGQLVSNGILDGLDGKHGEWAWRIPVAVQWVWPVIIVPLVLFCPESPWWLVRKHRLAEAEHSFRRLSSVGPDEAKAAVALMVETTELERSLAEGESYADCFRGDHLWRTEITCFAWTCQVFVGFAIVSYATYFFEQAGLPVPDAYKLSVGQSCLHFVCNVLSVFVTARFGRRPIFLYGAMFMCVCMFIIGFLALPHQTAALGYASASMFLIWFACYELTLGPATYVIVGETSSTKLRSKTIAIARNSYNIANIVSTTVAPYVLNPTEGNWKGKAAFLAAGFCLITFVWGYFRLPECKGRTYEELDILFSKNLRAKDFATYDVDADRQIDEKAGVEHHE</sequence>
<evidence type="ECO:0000256" key="6">
    <source>
        <dbReference type="ARBA" id="ARBA00023136"/>
    </source>
</evidence>
<evidence type="ECO:0000256" key="1">
    <source>
        <dbReference type="ARBA" id="ARBA00004141"/>
    </source>
</evidence>
<evidence type="ECO:0000256" key="5">
    <source>
        <dbReference type="ARBA" id="ARBA00022989"/>
    </source>
</evidence>
<feature type="transmembrane region" description="Helical" evidence="9">
    <location>
        <begin position="457"/>
        <end position="479"/>
    </location>
</feature>
<dbReference type="InterPro" id="IPR036259">
    <property type="entry name" value="MFS_trans_sf"/>
</dbReference>
<dbReference type="NCBIfam" id="TIGR00879">
    <property type="entry name" value="SP"/>
    <property type="match status" value="1"/>
</dbReference>
<dbReference type="SUPFAM" id="SSF103473">
    <property type="entry name" value="MFS general substrate transporter"/>
    <property type="match status" value="1"/>
</dbReference>
<feature type="transmembrane region" description="Helical" evidence="9">
    <location>
        <begin position="417"/>
        <end position="445"/>
    </location>
</feature>
<dbReference type="PROSITE" id="PS00217">
    <property type="entry name" value="SUGAR_TRANSPORT_2"/>
    <property type="match status" value="1"/>
</dbReference>
<feature type="transmembrane region" description="Helical" evidence="9">
    <location>
        <begin position="119"/>
        <end position="138"/>
    </location>
</feature>
<protein>
    <recommendedName>
        <fullName evidence="10">Major facilitator superfamily (MFS) profile domain-containing protein</fullName>
    </recommendedName>
</protein>
<feature type="transmembrane region" description="Helical" evidence="9">
    <location>
        <begin position="150"/>
        <end position="168"/>
    </location>
</feature>
<evidence type="ECO:0000256" key="9">
    <source>
        <dbReference type="SAM" id="Phobius"/>
    </source>
</evidence>
<comment type="subcellular location">
    <subcellularLocation>
        <location evidence="1">Membrane</location>
        <topology evidence="1">Multi-pass membrane protein</topology>
    </subcellularLocation>
</comment>
<feature type="transmembrane region" description="Helical" evidence="9">
    <location>
        <begin position="361"/>
        <end position="384"/>
    </location>
</feature>
<name>A0ABP0BKU0_9PEZI</name>
<dbReference type="EMBL" id="CAWUHC010000028">
    <property type="protein sequence ID" value="CAK7219695.1"/>
    <property type="molecule type" value="Genomic_DNA"/>
</dbReference>
<dbReference type="InterPro" id="IPR050360">
    <property type="entry name" value="MFS_Sugar_Transporters"/>
</dbReference>
<feature type="transmembrane region" description="Helical" evidence="9">
    <location>
        <begin position="64"/>
        <end position="84"/>
    </location>
</feature>
<keyword evidence="6 9" id="KW-0472">Membrane</keyword>
<evidence type="ECO:0000256" key="4">
    <source>
        <dbReference type="ARBA" id="ARBA00022692"/>
    </source>
</evidence>
<evidence type="ECO:0000256" key="2">
    <source>
        <dbReference type="ARBA" id="ARBA00010992"/>
    </source>
</evidence>
<keyword evidence="5 9" id="KW-1133">Transmembrane helix</keyword>
<gene>
    <name evidence="11" type="ORF">SBRCBS47491_003934</name>
</gene>
<dbReference type="Gene3D" id="1.20.1250.20">
    <property type="entry name" value="MFS general substrate transporter like domains"/>
    <property type="match status" value="1"/>
</dbReference>
<feature type="domain" description="Major facilitator superfamily (MFS) profile" evidence="10">
    <location>
        <begin position="71"/>
        <end position="514"/>
    </location>
</feature>
<dbReference type="InterPro" id="IPR003663">
    <property type="entry name" value="Sugar/inositol_transpt"/>
</dbReference>
<feature type="transmembrane region" description="Helical" evidence="9">
    <location>
        <begin position="247"/>
        <end position="268"/>
    </location>
</feature>
<dbReference type="Pfam" id="PF00083">
    <property type="entry name" value="Sugar_tr"/>
    <property type="match status" value="1"/>
</dbReference>
<evidence type="ECO:0000256" key="8">
    <source>
        <dbReference type="RuleBase" id="RU003346"/>
    </source>
</evidence>
<keyword evidence="4 9" id="KW-0812">Transmembrane</keyword>
<proteinExistence type="inferred from homology"/>